<accession>A0ABS7PB63</accession>
<evidence type="ECO:0008006" key="4">
    <source>
        <dbReference type="Google" id="ProtNLM"/>
    </source>
</evidence>
<protein>
    <recommendedName>
        <fullName evidence="4">Regulatory protein RecX</fullName>
    </recommendedName>
</protein>
<dbReference type="Proteomes" id="UP000759298">
    <property type="component" value="Unassembled WGS sequence"/>
</dbReference>
<dbReference type="EMBL" id="JAHWXP010000001">
    <property type="protein sequence ID" value="MBY8336303.1"/>
    <property type="molecule type" value="Genomic_DNA"/>
</dbReference>
<feature type="compositionally biased region" description="Basic residues" evidence="1">
    <location>
        <begin position="91"/>
        <end position="102"/>
    </location>
</feature>
<name>A0ABS7PB63_9SPHN</name>
<reference evidence="2 3" key="1">
    <citation type="submission" date="2021-07" db="EMBL/GenBank/DDBJ databases">
        <title>Alteriqipengyuania abyssalis NZ-12B nov, sp.nov isolated from deep sea sponge in pacific ocean.</title>
        <authorList>
            <person name="Tareen S."/>
            <person name="Wink J."/>
        </authorList>
    </citation>
    <scope>NUCLEOTIDE SEQUENCE [LARGE SCALE GENOMIC DNA]</scope>
    <source>
        <strain evidence="2 3">NZ-12B</strain>
    </source>
</reference>
<feature type="region of interest" description="Disordered" evidence="1">
    <location>
        <begin position="84"/>
        <end position="105"/>
    </location>
</feature>
<evidence type="ECO:0000313" key="3">
    <source>
        <dbReference type="Proteomes" id="UP000759298"/>
    </source>
</evidence>
<evidence type="ECO:0000256" key="1">
    <source>
        <dbReference type="SAM" id="MobiDB-lite"/>
    </source>
</evidence>
<sequence length="145" mass="16761">MRYAIMRIKMKEAGTEEFFARLRVRLDDRALPPQEVIASAIHADQPFISRAKRGTLKRVTARVQRLDAYLSRRTALSAKLEEHGDTVRGAVHQRSKTRLQSKRTRDDREVKLARKSCETYLAEGYNPRVLIDQIDLLRKAQSKSL</sequence>
<comment type="caution">
    <text evidence="2">The sequence shown here is derived from an EMBL/GenBank/DDBJ whole genome shotgun (WGS) entry which is preliminary data.</text>
</comment>
<evidence type="ECO:0000313" key="2">
    <source>
        <dbReference type="EMBL" id="MBY8336303.1"/>
    </source>
</evidence>
<gene>
    <name evidence="2" type="ORF">KYN89_04520</name>
</gene>
<organism evidence="2 3">
    <name type="scientific">Alteriqipengyuania abyssalis</name>
    <dbReference type="NCBI Taxonomy" id="2860200"/>
    <lineage>
        <taxon>Bacteria</taxon>
        <taxon>Pseudomonadati</taxon>
        <taxon>Pseudomonadota</taxon>
        <taxon>Alphaproteobacteria</taxon>
        <taxon>Sphingomonadales</taxon>
        <taxon>Erythrobacteraceae</taxon>
        <taxon>Alteriqipengyuania</taxon>
    </lineage>
</organism>
<dbReference type="RefSeq" id="WP_222823980.1">
    <property type="nucleotide sequence ID" value="NZ_JAHWXP010000001.1"/>
</dbReference>
<keyword evidence="3" id="KW-1185">Reference proteome</keyword>
<proteinExistence type="predicted"/>